<sequence>MLDTRVSTVIARVAVQQLHPALSGLAVLDVCVSADPRDEMPSCFAAWSLIAKRDDPTTIGCVYANVSVTGEPSGRVVRCAPCFAFVARKHHEAPARMCGFSHQTAQFGSVG</sequence>
<evidence type="ECO:0000313" key="1">
    <source>
        <dbReference type="EMBL" id="MBB3207229.1"/>
    </source>
</evidence>
<keyword evidence="2" id="KW-1185">Reference proteome</keyword>
<gene>
    <name evidence="1" type="ORF">FHS27_003048</name>
</gene>
<name>A0A7W5DZW7_9BACT</name>
<proteinExistence type="predicted"/>
<comment type="caution">
    <text evidence="1">The sequence shown here is derived from an EMBL/GenBank/DDBJ whole genome shotgun (WGS) entry which is preliminary data.</text>
</comment>
<organism evidence="1 2">
    <name type="scientific">Aporhodopirellula rubra</name>
    <dbReference type="NCBI Taxonomy" id="980271"/>
    <lineage>
        <taxon>Bacteria</taxon>
        <taxon>Pseudomonadati</taxon>
        <taxon>Planctomycetota</taxon>
        <taxon>Planctomycetia</taxon>
        <taxon>Pirellulales</taxon>
        <taxon>Pirellulaceae</taxon>
        <taxon>Aporhodopirellula</taxon>
    </lineage>
</organism>
<accession>A0A7W5DZW7</accession>
<evidence type="ECO:0000313" key="2">
    <source>
        <dbReference type="Proteomes" id="UP000536179"/>
    </source>
</evidence>
<reference evidence="1 2" key="1">
    <citation type="submission" date="2020-08" db="EMBL/GenBank/DDBJ databases">
        <title>Genomic Encyclopedia of Type Strains, Phase III (KMG-III): the genomes of soil and plant-associated and newly described type strains.</title>
        <authorList>
            <person name="Whitman W."/>
        </authorList>
    </citation>
    <scope>NUCLEOTIDE SEQUENCE [LARGE SCALE GENOMIC DNA]</scope>
    <source>
        <strain evidence="1 2">CECT 8075</strain>
    </source>
</reference>
<dbReference type="AlphaFoldDB" id="A0A7W5DZW7"/>
<dbReference type="Proteomes" id="UP000536179">
    <property type="component" value="Unassembled WGS sequence"/>
</dbReference>
<dbReference type="EMBL" id="JACHXU010000009">
    <property type="protein sequence ID" value="MBB3207229.1"/>
    <property type="molecule type" value="Genomic_DNA"/>
</dbReference>
<protein>
    <submittedName>
        <fullName evidence="1">Uncharacterized protein</fullName>
    </submittedName>
</protein>